<evidence type="ECO:0000256" key="1">
    <source>
        <dbReference type="ARBA" id="ARBA00012837"/>
    </source>
</evidence>
<evidence type="ECO:0000256" key="8">
    <source>
        <dbReference type="SAM" id="MobiDB-lite"/>
    </source>
</evidence>
<dbReference type="SUPFAM" id="SSF47323">
    <property type="entry name" value="Anticodon-binding domain of a subclass of class I aminoacyl-tRNA synthetases"/>
    <property type="match status" value="1"/>
</dbReference>
<reference evidence="11" key="1">
    <citation type="journal article" date="2014" name="Int. J. Syst. Evol. Microbiol.">
        <title>Complete genome of a new Firmicutes species belonging to the dominant human colonic microbiota ('Ruminococcus bicirculans') reveals two chromosomes and a selective capacity to utilize plant glucans.</title>
        <authorList>
            <consortium name="NISC Comparative Sequencing Program"/>
            <person name="Wegmann U."/>
            <person name="Louis P."/>
            <person name="Goesmann A."/>
            <person name="Henrissat B."/>
            <person name="Duncan S.H."/>
            <person name="Flint H.J."/>
        </authorList>
    </citation>
    <scope>NUCLEOTIDE SEQUENCE</scope>
    <source>
        <strain evidence="11">NBRC 103408</strain>
    </source>
</reference>
<accession>A0ABQ5UAA2</accession>
<dbReference type="EMBL" id="BSNF01000008">
    <property type="protein sequence ID" value="GLQ07481.1"/>
    <property type="molecule type" value="Genomic_DNA"/>
</dbReference>
<evidence type="ECO:0000313" key="11">
    <source>
        <dbReference type="EMBL" id="GLQ07481.1"/>
    </source>
</evidence>
<dbReference type="PANTHER" id="PTHR11956">
    <property type="entry name" value="ARGINYL-TRNA SYNTHETASE"/>
    <property type="match status" value="1"/>
</dbReference>
<dbReference type="RefSeq" id="WP_169561550.1">
    <property type="nucleotide sequence ID" value="NZ_BSNF01000008.1"/>
</dbReference>
<dbReference type="SMART" id="SM01016">
    <property type="entry name" value="Arg_tRNA_synt_N"/>
    <property type="match status" value="1"/>
</dbReference>
<dbReference type="Pfam" id="PF05746">
    <property type="entry name" value="DALR_1"/>
    <property type="match status" value="1"/>
</dbReference>
<dbReference type="InterPro" id="IPR001278">
    <property type="entry name" value="Arg-tRNA-ligase"/>
</dbReference>
<evidence type="ECO:0000256" key="3">
    <source>
        <dbReference type="ARBA" id="ARBA00022741"/>
    </source>
</evidence>
<feature type="domain" description="Arginyl tRNA synthetase N-terminal" evidence="10">
    <location>
        <begin position="7"/>
        <end position="102"/>
    </location>
</feature>
<gene>
    <name evidence="11" type="ORF">GCM10007924_27020</name>
</gene>
<reference evidence="11" key="2">
    <citation type="submission" date="2023-01" db="EMBL/GenBank/DDBJ databases">
        <title>Draft genome sequence of Sneathiella chinensis strain NBRC 103408.</title>
        <authorList>
            <person name="Sun Q."/>
            <person name="Mori K."/>
        </authorList>
    </citation>
    <scope>NUCLEOTIDE SEQUENCE</scope>
    <source>
        <strain evidence="11">NBRC 103408</strain>
    </source>
</reference>
<keyword evidence="3" id="KW-0547">Nucleotide-binding</keyword>
<evidence type="ECO:0000256" key="6">
    <source>
        <dbReference type="ARBA" id="ARBA00033033"/>
    </source>
</evidence>
<proteinExistence type="predicted"/>
<dbReference type="SUPFAM" id="SSF55190">
    <property type="entry name" value="Arginyl-tRNA synthetase (ArgRS), N-terminal 'additional' domain"/>
    <property type="match status" value="1"/>
</dbReference>
<dbReference type="InterPro" id="IPR036695">
    <property type="entry name" value="Arg-tRNA-synth_N_sf"/>
</dbReference>
<evidence type="ECO:0000259" key="10">
    <source>
        <dbReference type="SMART" id="SM01016"/>
    </source>
</evidence>
<comment type="caution">
    <text evidence="11">The sequence shown here is derived from an EMBL/GenBank/DDBJ whole genome shotgun (WGS) entry which is preliminary data.</text>
</comment>
<evidence type="ECO:0000256" key="5">
    <source>
        <dbReference type="ARBA" id="ARBA00023146"/>
    </source>
</evidence>
<dbReference type="Gene3D" id="3.30.1360.70">
    <property type="entry name" value="Arginyl tRNA synthetase N-terminal domain"/>
    <property type="match status" value="1"/>
</dbReference>
<name>A0ABQ5UAA2_9PROT</name>
<dbReference type="SMART" id="SM00836">
    <property type="entry name" value="DALR_1"/>
    <property type="match status" value="1"/>
</dbReference>
<evidence type="ECO:0000256" key="7">
    <source>
        <dbReference type="ARBA" id="ARBA00049339"/>
    </source>
</evidence>
<dbReference type="InterPro" id="IPR009080">
    <property type="entry name" value="tRNAsynth_Ia_anticodon-bd"/>
</dbReference>
<evidence type="ECO:0000256" key="4">
    <source>
        <dbReference type="ARBA" id="ARBA00022840"/>
    </source>
</evidence>
<comment type="catalytic activity">
    <reaction evidence="7">
        <text>tRNA(Arg) + L-arginine + ATP = L-arginyl-tRNA(Arg) + AMP + diphosphate</text>
        <dbReference type="Rhea" id="RHEA:20301"/>
        <dbReference type="Rhea" id="RHEA-COMP:9658"/>
        <dbReference type="Rhea" id="RHEA-COMP:9673"/>
        <dbReference type="ChEBI" id="CHEBI:30616"/>
        <dbReference type="ChEBI" id="CHEBI:32682"/>
        <dbReference type="ChEBI" id="CHEBI:33019"/>
        <dbReference type="ChEBI" id="CHEBI:78442"/>
        <dbReference type="ChEBI" id="CHEBI:78513"/>
        <dbReference type="ChEBI" id="CHEBI:456215"/>
        <dbReference type="EC" id="6.1.1.19"/>
    </reaction>
</comment>
<dbReference type="EC" id="6.1.1.19" evidence="1"/>
<keyword evidence="2" id="KW-0436">Ligase</keyword>
<dbReference type="Gene3D" id="1.10.730.10">
    <property type="entry name" value="Isoleucyl-tRNA Synthetase, Domain 1"/>
    <property type="match status" value="1"/>
</dbReference>
<evidence type="ECO:0000259" key="9">
    <source>
        <dbReference type="SMART" id="SM00836"/>
    </source>
</evidence>
<feature type="domain" description="DALR anticodon binding" evidence="9">
    <location>
        <begin position="225"/>
        <end position="347"/>
    </location>
</feature>
<keyword evidence="12" id="KW-1185">Reference proteome</keyword>
<dbReference type="InterPro" id="IPR005148">
    <property type="entry name" value="Arg-tRNA-synth_N"/>
</dbReference>
<sequence>MSESYVRPVWRALCAVLEQQAAADPGAEHGAPRPAAPSGNLTLRPPKEESRGDLCSNILLLASGQEEEVRDRLARTVLAAVEAVPSVRSAEVAPNGYVNIHLQAGYWLAEIPVILERARAYGMSLLENQGGFELVRPATTDDLVSARQFWQVEALMKVADLAGLAYALSPAPEDGDRGMATRTAVAKCSLPRVRFALLANGASFARHFSPVRAVDQSYDNPVFAVPYAISRIRSLLAAASAGEGGEDPVDVDYSVLTRSNEQKIAKFMCQWPLALEQSLRNRDIIHLSAFLHDLSLLFFRLEREERLVSSEYLTETGTRPARLGLLSALKLQLCEGLEILGIEMVEE</sequence>
<dbReference type="Pfam" id="PF03485">
    <property type="entry name" value="Arg_tRNA_synt_N"/>
    <property type="match status" value="1"/>
</dbReference>
<evidence type="ECO:0000313" key="12">
    <source>
        <dbReference type="Proteomes" id="UP001161409"/>
    </source>
</evidence>
<protein>
    <recommendedName>
        <fullName evidence="1">arginine--tRNA ligase</fullName>
        <ecNumber evidence="1">6.1.1.19</ecNumber>
    </recommendedName>
    <alternativeName>
        <fullName evidence="6">Arginyl-tRNA synthetase</fullName>
    </alternativeName>
</protein>
<organism evidence="11 12">
    <name type="scientific">Sneathiella chinensis</name>
    <dbReference type="NCBI Taxonomy" id="349750"/>
    <lineage>
        <taxon>Bacteria</taxon>
        <taxon>Pseudomonadati</taxon>
        <taxon>Pseudomonadota</taxon>
        <taxon>Alphaproteobacteria</taxon>
        <taxon>Sneathiellales</taxon>
        <taxon>Sneathiellaceae</taxon>
        <taxon>Sneathiella</taxon>
    </lineage>
</organism>
<dbReference type="PANTHER" id="PTHR11956:SF5">
    <property type="entry name" value="ARGININE--TRNA LIGASE, CYTOPLASMIC"/>
    <property type="match status" value="1"/>
</dbReference>
<keyword evidence="5" id="KW-0030">Aminoacyl-tRNA synthetase</keyword>
<dbReference type="InterPro" id="IPR008909">
    <property type="entry name" value="DALR_anticod-bd"/>
</dbReference>
<feature type="region of interest" description="Disordered" evidence="8">
    <location>
        <begin position="24"/>
        <end position="50"/>
    </location>
</feature>
<evidence type="ECO:0000256" key="2">
    <source>
        <dbReference type="ARBA" id="ARBA00022598"/>
    </source>
</evidence>
<dbReference type="Proteomes" id="UP001161409">
    <property type="component" value="Unassembled WGS sequence"/>
</dbReference>
<keyword evidence="4" id="KW-0067">ATP-binding</keyword>